<dbReference type="CDD" id="cd00397">
    <property type="entry name" value="DNA_BRE_C"/>
    <property type="match status" value="1"/>
</dbReference>
<dbReference type="Gene3D" id="1.10.443.10">
    <property type="entry name" value="Intergrase catalytic core"/>
    <property type="match status" value="1"/>
</dbReference>
<gene>
    <name evidence="7" type="ORF">H8718_16415</name>
</gene>
<keyword evidence="8" id="KW-1185">Reference proteome</keyword>
<evidence type="ECO:0000256" key="3">
    <source>
        <dbReference type="ARBA" id="ARBA00023172"/>
    </source>
</evidence>
<evidence type="ECO:0000256" key="1">
    <source>
        <dbReference type="ARBA" id="ARBA00008857"/>
    </source>
</evidence>
<keyword evidence="2 4" id="KW-0238">DNA-binding</keyword>
<evidence type="ECO:0000259" key="6">
    <source>
        <dbReference type="PROSITE" id="PS51900"/>
    </source>
</evidence>
<dbReference type="InterPro" id="IPR002104">
    <property type="entry name" value="Integrase_catalytic"/>
</dbReference>
<dbReference type="InterPro" id="IPR011010">
    <property type="entry name" value="DNA_brk_join_enz"/>
</dbReference>
<comment type="caution">
    <text evidence="7">The sequence shown here is derived from an EMBL/GenBank/DDBJ whole genome shotgun (WGS) entry which is preliminary data.</text>
</comment>
<proteinExistence type="inferred from homology"/>
<dbReference type="InterPro" id="IPR010998">
    <property type="entry name" value="Integrase_recombinase_N"/>
</dbReference>
<evidence type="ECO:0000313" key="8">
    <source>
        <dbReference type="Proteomes" id="UP000655830"/>
    </source>
</evidence>
<dbReference type="Pfam" id="PF00589">
    <property type="entry name" value="Phage_integrase"/>
    <property type="match status" value="1"/>
</dbReference>
<feature type="domain" description="Core-binding (CB)" evidence="6">
    <location>
        <begin position="16"/>
        <end position="103"/>
    </location>
</feature>
<organism evidence="7 8">
    <name type="scientific">Zhenhengia yiwuensis</name>
    <dbReference type="NCBI Taxonomy" id="2763666"/>
    <lineage>
        <taxon>Bacteria</taxon>
        <taxon>Bacillati</taxon>
        <taxon>Bacillota</taxon>
        <taxon>Clostridia</taxon>
        <taxon>Lachnospirales</taxon>
        <taxon>Lachnospiraceae</taxon>
        <taxon>Zhenhengia</taxon>
    </lineage>
</organism>
<dbReference type="PROSITE" id="PS51898">
    <property type="entry name" value="TYR_RECOMBINASE"/>
    <property type="match status" value="1"/>
</dbReference>
<dbReference type="InterPro" id="IPR013762">
    <property type="entry name" value="Integrase-like_cat_sf"/>
</dbReference>
<dbReference type="SUPFAM" id="SSF56349">
    <property type="entry name" value="DNA breaking-rejoining enzymes"/>
    <property type="match status" value="1"/>
</dbReference>
<protein>
    <submittedName>
        <fullName evidence="7">Site-specific integrase</fullName>
    </submittedName>
</protein>
<reference evidence="7" key="1">
    <citation type="submission" date="2020-08" db="EMBL/GenBank/DDBJ databases">
        <title>Genome public.</title>
        <authorList>
            <person name="Liu C."/>
            <person name="Sun Q."/>
        </authorList>
    </citation>
    <scope>NUCLEOTIDE SEQUENCE</scope>
    <source>
        <strain evidence="7">NSJ-12</strain>
    </source>
</reference>
<dbReference type="GO" id="GO:0003677">
    <property type="term" value="F:DNA binding"/>
    <property type="evidence" value="ECO:0007669"/>
    <property type="project" value="UniProtKB-UniRule"/>
</dbReference>
<evidence type="ECO:0000256" key="4">
    <source>
        <dbReference type="PROSITE-ProRule" id="PRU01248"/>
    </source>
</evidence>
<dbReference type="PANTHER" id="PTHR30349">
    <property type="entry name" value="PHAGE INTEGRASE-RELATED"/>
    <property type="match status" value="1"/>
</dbReference>
<dbReference type="Proteomes" id="UP000655830">
    <property type="component" value="Unassembled WGS sequence"/>
</dbReference>
<evidence type="ECO:0000256" key="2">
    <source>
        <dbReference type="ARBA" id="ARBA00023125"/>
    </source>
</evidence>
<dbReference type="AlphaFoldDB" id="A0A926EN25"/>
<sequence length="324" mass="38926">MYTKVFTQDKWKKANKLNKELLEDYLIELKSKRRRPSTLEQYESDGKMILCFIQEHMDNRCVLDFNKKDFRRISLWLTEERKVSNARFNRVFALIRGMMEYAEDEDDYEYDKNLARKIKGLPKEPVREIYFLTDEQIHKIRTYLLEREMYRECAYLDISYDSAARIGEVLQIKKDGLLERRYTNIVVGKRGKKFRLLYHYNSLESLKLYLNSREDNIEALWIDQDHNHAVTDNTLYDWCIKMRSILHLIEGKYIPFTPHSFRHSALENYKNGTHYMCERMNRPDGFSIEEIQILAHHDNIDTTKGYLKPNDNNILEGMFGVKLE</sequence>
<evidence type="ECO:0000313" key="7">
    <source>
        <dbReference type="EMBL" id="MBC8581102.1"/>
    </source>
</evidence>
<dbReference type="GO" id="GO:0006310">
    <property type="term" value="P:DNA recombination"/>
    <property type="evidence" value="ECO:0007669"/>
    <property type="project" value="UniProtKB-KW"/>
</dbReference>
<dbReference type="EMBL" id="JACRSY010000037">
    <property type="protein sequence ID" value="MBC8581102.1"/>
    <property type="molecule type" value="Genomic_DNA"/>
</dbReference>
<dbReference type="Gene3D" id="1.10.150.130">
    <property type="match status" value="1"/>
</dbReference>
<evidence type="ECO:0000259" key="5">
    <source>
        <dbReference type="PROSITE" id="PS51898"/>
    </source>
</evidence>
<dbReference type="RefSeq" id="WP_249333857.1">
    <property type="nucleotide sequence ID" value="NZ_JACRSY010000037.1"/>
</dbReference>
<dbReference type="InterPro" id="IPR044068">
    <property type="entry name" value="CB"/>
</dbReference>
<dbReference type="PANTHER" id="PTHR30349:SF41">
    <property type="entry name" value="INTEGRASE_RECOMBINASE PROTEIN MJ0367-RELATED"/>
    <property type="match status" value="1"/>
</dbReference>
<accession>A0A926EN25</accession>
<dbReference type="GO" id="GO:0015074">
    <property type="term" value="P:DNA integration"/>
    <property type="evidence" value="ECO:0007669"/>
    <property type="project" value="InterPro"/>
</dbReference>
<feature type="domain" description="Tyr recombinase" evidence="5">
    <location>
        <begin position="127"/>
        <end position="320"/>
    </location>
</feature>
<comment type="similarity">
    <text evidence="1">Belongs to the 'phage' integrase family.</text>
</comment>
<name>A0A926EN25_9FIRM</name>
<dbReference type="InterPro" id="IPR050090">
    <property type="entry name" value="Tyrosine_recombinase_XerCD"/>
</dbReference>
<dbReference type="PROSITE" id="PS51900">
    <property type="entry name" value="CB"/>
    <property type="match status" value="1"/>
</dbReference>
<keyword evidence="3" id="KW-0233">DNA recombination</keyword>